<name>A0A0C3PC85_PISTI</name>
<evidence type="ECO:0000313" key="3">
    <source>
        <dbReference type="Proteomes" id="UP000054217"/>
    </source>
</evidence>
<gene>
    <name evidence="2" type="ORF">M404DRAFT_995018</name>
</gene>
<evidence type="ECO:0000256" key="1">
    <source>
        <dbReference type="SAM" id="MobiDB-lite"/>
    </source>
</evidence>
<dbReference type="AlphaFoldDB" id="A0A0C3PC85"/>
<reference evidence="2 3" key="1">
    <citation type="submission" date="2014-04" db="EMBL/GenBank/DDBJ databases">
        <authorList>
            <consortium name="DOE Joint Genome Institute"/>
            <person name="Kuo A."/>
            <person name="Kohler A."/>
            <person name="Costa M.D."/>
            <person name="Nagy L.G."/>
            <person name="Floudas D."/>
            <person name="Copeland A."/>
            <person name="Barry K.W."/>
            <person name="Cichocki N."/>
            <person name="Veneault-Fourrey C."/>
            <person name="LaButti K."/>
            <person name="Lindquist E.A."/>
            <person name="Lipzen A."/>
            <person name="Lundell T."/>
            <person name="Morin E."/>
            <person name="Murat C."/>
            <person name="Sun H."/>
            <person name="Tunlid A."/>
            <person name="Henrissat B."/>
            <person name="Grigoriev I.V."/>
            <person name="Hibbett D.S."/>
            <person name="Martin F."/>
            <person name="Nordberg H.P."/>
            <person name="Cantor M.N."/>
            <person name="Hua S.X."/>
        </authorList>
    </citation>
    <scope>NUCLEOTIDE SEQUENCE [LARGE SCALE GENOMIC DNA]</scope>
    <source>
        <strain evidence="2 3">Marx 270</strain>
    </source>
</reference>
<accession>A0A0C3PC85</accession>
<sequence>MTLSTQFPSKGSIYRRPFSSDETETPRFTASQFTRRLHYQIDYRLATVRHDA</sequence>
<feature type="region of interest" description="Disordered" evidence="1">
    <location>
        <begin position="1"/>
        <end position="27"/>
    </location>
</feature>
<dbReference type="Proteomes" id="UP000054217">
    <property type="component" value="Unassembled WGS sequence"/>
</dbReference>
<reference evidence="3" key="2">
    <citation type="submission" date="2015-01" db="EMBL/GenBank/DDBJ databases">
        <title>Evolutionary Origins and Diversification of the Mycorrhizal Mutualists.</title>
        <authorList>
            <consortium name="DOE Joint Genome Institute"/>
            <consortium name="Mycorrhizal Genomics Consortium"/>
            <person name="Kohler A."/>
            <person name="Kuo A."/>
            <person name="Nagy L.G."/>
            <person name="Floudas D."/>
            <person name="Copeland A."/>
            <person name="Barry K.W."/>
            <person name="Cichocki N."/>
            <person name="Veneault-Fourrey C."/>
            <person name="LaButti K."/>
            <person name="Lindquist E.A."/>
            <person name="Lipzen A."/>
            <person name="Lundell T."/>
            <person name="Morin E."/>
            <person name="Murat C."/>
            <person name="Riley R."/>
            <person name="Ohm R."/>
            <person name="Sun H."/>
            <person name="Tunlid A."/>
            <person name="Henrissat B."/>
            <person name="Grigoriev I.V."/>
            <person name="Hibbett D.S."/>
            <person name="Martin F."/>
        </authorList>
    </citation>
    <scope>NUCLEOTIDE SEQUENCE [LARGE SCALE GENOMIC DNA]</scope>
    <source>
        <strain evidence="3">Marx 270</strain>
    </source>
</reference>
<evidence type="ECO:0000313" key="2">
    <source>
        <dbReference type="EMBL" id="KIO11340.1"/>
    </source>
</evidence>
<dbReference type="EMBL" id="KN831950">
    <property type="protein sequence ID" value="KIO11340.1"/>
    <property type="molecule type" value="Genomic_DNA"/>
</dbReference>
<dbReference type="HOGENOM" id="CLU_3088256_0_0_1"/>
<dbReference type="InParanoid" id="A0A0C3PC85"/>
<protein>
    <submittedName>
        <fullName evidence="2">Uncharacterized protein</fullName>
    </submittedName>
</protein>
<keyword evidence="3" id="KW-1185">Reference proteome</keyword>
<proteinExistence type="predicted"/>
<organism evidence="2 3">
    <name type="scientific">Pisolithus tinctorius Marx 270</name>
    <dbReference type="NCBI Taxonomy" id="870435"/>
    <lineage>
        <taxon>Eukaryota</taxon>
        <taxon>Fungi</taxon>
        <taxon>Dikarya</taxon>
        <taxon>Basidiomycota</taxon>
        <taxon>Agaricomycotina</taxon>
        <taxon>Agaricomycetes</taxon>
        <taxon>Agaricomycetidae</taxon>
        <taxon>Boletales</taxon>
        <taxon>Sclerodermatineae</taxon>
        <taxon>Pisolithaceae</taxon>
        <taxon>Pisolithus</taxon>
    </lineage>
</organism>